<evidence type="ECO:0000313" key="2">
    <source>
        <dbReference type="EMBL" id="NYJ18650.1"/>
    </source>
</evidence>
<gene>
    <name evidence="2" type="ORF">HNR05_000441</name>
</gene>
<dbReference type="RefSeq" id="WP_179577529.1">
    <property type="nucleotide sequence ID" value="NZ_JACCFM010000001.1"/>
</dbReference>
<dbReference type="Proteomes" id="UP000537260">
    <property type="component" value="Unassembled WGS sequence"/>
</dbReference>
<name>A0A7Z0J4S6_9MICO</name>
<accession>A0A7Z0J4S6</accession>
<evidence type="ECO:0000256" key="1">
    <source>
        <dbReference type="SAM" id="Phobius"/>
    </source>
</evidence>
<feature type="transmembrane region" description="Helical" evidence="1">
    <location>
        <begin position="273"/>
        <end position="295"/>
    </location>
</feature>
<keyword evidence="1" id="KW-1133">Transmembrane helix</keyword>
<reference evidence="2 3" key="1">
    <citation type="submission" date="2020-07" db="EMBL/GenBank/DDBJ databases">
        <title>Sequencing the genomes of 1000 actinobacteria strains.</title>
        <authorList>
            <person name="Klenk H.-P."/>
        </authorList>
    </citation>
    <scope>NUCLEOTIDE SEQUENCE [LARGE SCALE GENOMIC DNA]</scope>
    <source>
        <strain evidence="2 3">LI1</strain>
    </source>
</reference>
<keyword evidence="1" id="KW-0472">Membrane</keyword>
<evidence type="ECO:0000313" key="3">
    <source>
        <dbReference type="Proteomes" id="UP000537260"/>
    </source>
</evidence>
<proteinExistence type="predicted"/>
<dbReference type="AlphaFoldDB" id="A0A7Z0J4S6"/>
<feature type="transmembrane region" description="Helical" evidence="1">
    <location>
        <begin position="190"/>
        <end position="217"/>
    </location>
</feature>
<keyword evidence="3" id="KW-1185">Reference proteome</keyword>
<organism evidence="2 3">
    <name type="scientific">Glaciibacter psychrotolerans</name>
    <dbReference type="NCBI Taxonomy" id="670054"/>
    <lineage>
        <taxon>Bacteria</taxon>
        <taxon>Bacillati</taxon>
        <taxon>Actinomycetota</taxon>
        <taxon>Actinomycetes</taxon>
        <taxon>Micrococcales</taxon>
        <taxon>Microbacteriaceae</taxon>
        <taxon>Glaciibacter</taxon>
    </lineage>
</organism>
<feature type="transmembrane region" description="Helical" evidence="1">
    <location>
        <begin position="224"/>
        <end position="253"/>
    </location>
</feature>
<dbReference type="EMBL" id="JACCFM010000001">
    <property type="protein sequence ID" value="NYJ18650.1"/>
    <property type="molecule type" value="Genomic_DNA"/>
</dbReference>
<protein>
    <submittedName>
        <fullName evidence="2">Uncharacterized protein</fullName>
    </submittedName>
</protein>
<comment type="caution">
    <text evidence="2">The sequence shown here is derived from an EMBL/GenBank/DDBJ whole genome shotgun (WGS) entry which is preliminary data.</text>
</comment>
<feature type="transmembrane region" description="Helical" evidence="1">
    <location>
        <begin position="338"/>
        <end position="356"/>
    </location>
</feature>
<feature type="transmembrane region" description="Helical" evidence="1">
    <location>
        <begin position="362"/>
        <end position="380"/>
    </location>
</feature>
<keyword evidence="1" id="KW-0812">Transmembrane</keyword>
<sequence length="400" mass="41919">MIGAFLAPVAVVASWAKIELTDTDRFVASYAPLADEPAVQRFVTDQTVAVINQHLDVPQLTAEVIDGITSLGTGPVATRALDAMKGPAAAGIQSLIRSGVSTFIASDAFAAVWRDALRISHSQLIAAMRNDPHAAVQIAGDGSIGIQLSPVIAAVKKALVAQGIGFASQIPEVNRTIVIAQSDAVPTIQLVYGVAVGAGAWLPWVSLLFLLAGILVARRKVRALIGAASALALAMAITLAALFIGDGVFIASVSPTVLPSDVAGLAYSTVVEIIQTLGLAIFVLALAVAVVAWFAGPFRTPRRLRTFFTSGARITREAAERQGISTGRTGEWLYRQRVLLRVVVAVAAAVAILFLRPLTAGVIIWTLIIAVLVVAILELLQRPVIEVPRDSDAETPVSVV</sequence>